<protein>
    <submittedName>
        <fullName evidence="1">Uncharacterized protein</fullName>
    </submittedName>
</protein>
<gene>
    <name evidence="1" type="ORF">ITP53_29210</name>
</gene>
<dbReference type="Gene3D" id="3.20.20.140">
    <property type="entry name" value="Metal-dependent hydrolases"/>
    <property type="match status" value="1"/>
</dbReference>
<evidence type="ECO:0000313" key="2">
    <source>
        <dbReference type="Proteomes" id="UP000605361"/>
    </source>
</evidence>
<proteinExistence type="predicted"/>
<sequence>MAANEVTRRRVLGTGLGVGIAAAIGPLKAASAIAEASAPRRLGAVPVSMSLHTHSSFSEGGSWAGGGGGASMMAQLDQAMKAGIDVVWWSDHDWRMSAYGYYDNIAFDGTDEDGGLQWVVENSGTVTDAQHAFVDDPHSPDEAGKAMRVAATGPAAEWGVSYLWANTGNSFYSTNLSDTTLEIDVLGEQIGPDAEIVVQVETSFRPETAGRPKGVYVLEYRLGTETSRRLETPLTGVVTTTSTGEWQTLRMNLLDDVKAFWPDLIAEDSGLARLRFGARARDNATAQGVFDRLRIDRARDRTGDPLKWPVKHQRELMRRLSKRYPTVTQLLSSEVSMIRHMNVYMEDFELYPYPDRGKAPVLDNSIEGIEKVVKWYHDRGALVQYNHPPINHAELVATRALGTDLMEVCDATGNLTVTTTRLTQYDVAARNAIFLTATSQIDDHAGQNWIGQPHLFATSLWAHSKSAGNLLRAMASGQAWFQHQRLWPTGQIDMTVGHKRAMGAVIRTDATSVPVDLFVGNLPADATVQVVVGVCDRKGDTTPAVEKHPYPASAFAEGTMRFPLDRQNGRYLRVEVHDSSGALLGAGNPLWLLPAGEDIEIPKARRLTLTPADLK</sequence>
<name>A0A931F333_9ACTN</name>
<dbReference type="InterPro" id="IPR016195">
    <property type="entry name" value="Pol/histidinol_Pase-like"/>
</dbReference>
<keyword evidence="2" id="KW-1185">Reference proteome</keyword>
<dbReference type="RefSeq" id="WP_195898674.1">
    <property type="nucleotide sequence ID" value="NZ_JADOGI010000100.1"/>
</dbReference>
<dbReference type="InterPro" id="IPR006311">
    <property type="entry name" value="TAT_signal"/>
</dbReference>
<evidence type="ECO:0000313" key="1">
    <source>
        <dbReference type="EMBL" id="MBF8189741.1"/>
    </source>
</evidence>
<dbReference type="PROSITE" id="PS51318">
    <property type="entry name" value="TAT"/>
    <property type="match status" value="1"/>
</dbReference>
<accession>A0A931F333</accession>
<reference evidence="1" key="1">
    <citation type="submission" date="2020-11" db="EMBL/GenBank/DDBJ databases">
        <title>Whole-genome analyses of Nonomuraea sp. K274.</title>
        <authorList>
            <person name="Veyisoglu A."/>
        </authorList>
    </citation>
    <scope>NUCLEOTIDE SEQUENCE</scope>
    <source>
        <strain evidence="1">K274</strain>
    </source>
</reference>
<comment type="caution">
    <text evidence="1">The sequence shown here is derived from an EMBL/GenBank/DDBJ whole genome shotgun (WGS) entry which is preliminary data.</text>
</comment>
<organism evidence="1 2">
    <name type="scientific">Nonomuraea cypriaca</name>
    <dbReference type="NCBI Taxonomy" id="1187855"/>
    <lineage>
        <taxon>Bacteria</taxon>
        <taxon>Bacillati</taxon>
        <taxon>Actinomycetota</taxon>
        <taxon>Actinomycetes</taxon>
        <taxon>Streptosporangiales</taxon>
        <taxon>Streptosporangiaceae</taxon>
        <taxon>Nonomuraea</taxon>
    </lineage>
</organism>
<dbReference type="AlphaFoldDB" id="A0A931F333"/>
<dbReference type="EMBL" id="JADOGI010000100">
    <property type="protein sequence ID" value="MBF8189741.1"/>
    <property type="molecule type" value="Genomic_DNA"/>
</dbReference>
<dbReference type="SUPFAM" id="SSF89550">
    <property type="entry name" value="PHP domain-like"/>
    <property type="match status" value="1"/>
</dbReference>
<dbReference type="Proteomes" id="UP000605361">
    <property type="component" value="Unassembled WGS sequence"/>
</dbReference>